<comment type="caution">
    <text evidence="1">The sequence shown here is derived from an EMBL/GenBank/DDBJ whole genome shotgun (WGS) entry which is preliminary data.</text>
</comment>
<proteinExistence type="predicted"/>
<reference evidence="1 2" key="1">
    <citation type="submission" date="2019-05" db="EMBL/GenBank/DDBJ databases">
        <title>Another draft genome of Portunus trituberculatus and its Hox gene families provides insights of decapod evolution.</title>
        <authorList>
            <person name="Jeong J.-H."/>
            <person name="Song I."/>
            <person name="Kim S."/>
            <person name="Choi T."/>
            <person name="Kim D."/>
            <person name="Ryu S."/>
            <person name="Kim W."/>
        </authorList>
    </citation>
    <scope>NUCLEOTIDE SEQUENCE [LARGE SCALE GENOMIC DNA]</scope>
    <source>
        <tissue evidence="1">Muscle</tissue>
    </source>
</reference>
<organism evidence="1 2">
    <name type="scientific">Portunus trituberculatus</name>
    <name type="common">Swimming crab</name>
    <name type="synonym">Neptunus trituberculatus</name>
    <dbReference type="NCBI Taxonomy" id="210409"/>
    <lineage>
        <taxon>Eukaryota</taxon>
        <taxon>Metazoa</taxon>
        <taxon>Ecdysozoa</taxon>
        <taxon>Arthropoda</taxon>
        <taxon>Crustacea</taxon>
        <taxon>Multicrustacea</taxon>
        <taxon>Malacostraca</taxon>
        <taxon>Eumalacostraca</taxon>
        <taxon>Eucarida</taxon>
        <taxon>Decapoda</taxon>
        <taxon>Pleocyemata</taxon>
        <taxon>Brachyura</taxon>
        <taxon>Eubrachyura</taxon>
        <taxon>Portunoidea</taxon>
        <taxon>Portunidae</taxon>
        <taxon>Portuninae</taxon>
        <taxon>Portunus</taxon>
    </lineage>
</organism>
<evidence type="ECO:0000313" key="2">
    <source>
        <dbReference type="Proteomes" id="UP000324222"/>
    </source>
</evidence>
<keyword evidence="2" id="KW-1185">Reference proteome</keyword>
<accession>A0A5B7GKG4</accession>
<sequence>MKRLLAVFSPNETNWKRCLCLPRPTQCLPIGLHSPQVNNIGLIRARRAGELSYSMGRRQRHVVTHSSAHPS</sequence>
<protein>
    <submittedName>
        <fullName evidence="1">Uncharacterized protein</fullName>
    </submittedName>
</protein>
<evidence type="ECO:0000313" key="1">
    <source>
        <dbReference type="EMBL" id="MPC57973.1"/>
    </source>
</evidence>
<dbReference type="AlphaFoldDB" id="A0A5B7GKG4"/>
<gene>
    <name evidence="1" type="ORF">E2C01_051965</name>
</gene>
<dbReference type="Proteomes" id="UP000324222">
    <property type="component" value="Unassembled WGS sequence"/>
</dbReference>
<dbReference type="EMBL" id="VSRR010015240">
    <property type="protein sequence ID" value="MPC57973.1"/>
    <property type="molecule type" value="Genomic_DNA"/>
</dbReference>
<name>A0A5B7GKG4_PORTR</name>